<dbReference type="Proteomes" id="UP000018851">
    <property type="component" value="Chromosome"/>
</dbReference>
<dbReference type="GO" id="GO:0016813">
    <property type="term" value="F:hydrolase activity, acting on carbon-nitrogen (but not peptide) bonds, in linear amidines"/>
    <property type="evidence" value="ECO:0007669"/>
    <property type="project" value="InterPro"/>
</dbReference>
<dbReference type="InterPro" id="IPR010158">
    <property type="entry name" value="Amidase_Cbmase"/>
</dbReference>
<dbReference type="EMBL" id="CP006644">
    <property type="protein sequence ID" value="AHE52062.1"/>
    <property type="molecule type" value="Genomic_DNA"/>
</dbReference>
<evidence type="ECO:0008006" key="11">
    <source>
        <dbReference type="Google" id="ProtNLM"/>
    </source>
</evidence>
<dbReference type="AlphaFoldDB" id="W0A6G8"/>
<keyword evidence="10" id="KW-1185">Reference proteome</keyword>
<dbReference type="PATRIC" id="fig|1123269.5.peg.302"/>
<keyword evidence="4 7" id="KW-0479">Metal-binding</keyword>
<feature type="binding site" evidence="7">
    <location>
        <position position="95"/>
    </location>
    <ligand>
        <name>Zn(2+)</name>
        <dbReference type="ChEBI" id="CHEBI:29105"/>
        <label>2</label>
    </ligand>
</feature>
<gene>
    <name evidence="9" type="ORF">NX02_01485</name>
</gene>
<dbReference type="RefSeq" id="WP_158013857.1">
    <property type="nucleotide sequence ID" value="NZ_CP006644.1"/>
</dbReference>
<sequence length="417" mass="42868">MSQGAAGGSRAVARCDLLARPPYSSAADMLFRAYLTPAHAAALETIAVWMREAGMTVHIDAAANLIGRYDGIDPAAPALLIGSHVDSVRDGGAYDGPLGVMLGIEAVAALAAAGRRLPFAIEVIAFGDEEGSRFPAAMLTSRAVAGTLERMPFDMADADGVTLGAALGLFSLRGHGGMRGAARPAGSTIAYLEAHIEQGPVLEAEGRAVGTVTGIAAQHRYQVVVEGLAGHAGTASMPLRRDALAAAAEMVLAVERVARAAASDLVATVGKLEVAPGAPNVIPGRVAFTIDVRAGEADRRDAAAAAILGDIRAIADRRGVELTSTLIHDLPAAPSDPMLMDLLDEATEAAGQPVRRLVSGAGHDAMIMASLCPTVMLFLRCAGGISHNPAERVDPADAEIVLAVMLGFIDRLGERFA</sequence>
<dbReference type="Gene3D" id="3.30.70.360">
    <property type="match status" value="1"/>
</dbReference>
<organism evidence="9 10">
    <name type="scientific">Sphingomonas sanxanigenens DSM 19645 = NX02</name>
    <dbReference type="NCBI Taxonomy" id="1123269"/>
    <lineage>
        <taxon>Bacteria</taxon>
        <taxon>Pseudomonadati</taxon>
        <taxon>Pseudomonadota</taxon>
        <taxon>Alphaproteobacteria</taxon>
        <taxon>Sphingomonadales</taxon>
        <taxon>Sphingomonadaceae</taxon>
        <taxon>Sphingomonas</taxon>
    </lineage>
</organism>
<comment type="similarity">
    <text evidence="2">Belongs to the peptidase M20 family.</text>
</comment>
<dbReference type="SUPFAM" id="SSF55031">
    <property type="entry name" value="Bacterial exopeptidase dimerisation domain"/>
    <property type="match status" value="1"/>
</dbReference>
<feature type="binding site" evidence="7">
    <location>
        <position position="95"/>
    </location>
    <ligand>
        <name>Zn(2+)</name>
        <dbReference type="ChEBI" id="CHEBI:29105"/>
        <label>1</label>
    </ligand>
</feature>
<dbReference type="PANTHER" id="PTHR32494">
    <property type="entry name" value="ALLANTOATE DEIMINASE-RELATED"/>
    <property type="match status" value="1"/>
</dbReference>
<evidence type="ECO:0000256" key="7">
    <source>
        <dbReference type="PIRSR" id="PIRSR001235-1"/>
    </source>
</evidence>
<feature type="binding site" evidence="7">
    <location>
        <position position="130"/>
    </location>
    <ligand>
        <name>Zn(2+)</name>
        <dbReference type="ChEBI" id="CHEBI:29105"/>
        <label>2</label>
    </ligand>
</feature>
<keyword evidence="7" id="KW-0862">Zinc</keyword>
<feature type="binding site" evidence="7">
    <location>
        <position position="387"/>
    </location>
    <ligand>
        <name>Zn(2+)</name>
        <dbReference type="ChEBI" id="CHEBI:29105"/>
        <label>2</label>
    </ligand>
</feature>
<dbReference type="NCBIfam" id="NF006775">
    <property type="entry name" value="PRK09290.2-5"/>
    <property type="match status" value="1"/>
</dbReference>
<dbReference type="SUPFAM" id="SSF53187">
    <property type="entry name" value="Zn-dependent exopeptidases"/>
    <property type="match status" value="1"/>
</dbReference>
<dbReference type="NCBIfam" id="TIGR01879">
    <property type="entry name" value="hydantase"/>
    <property type="match status" value="1"/>
</dbReference>
<evidence type="ECO:0000256" key="6">
    <source>
        <dbReference type="ARBA" id="ARBA00023211"/>
    </source>
</evidence>
<dbReference type="KEGG" id="ssan:NX02_01485"/>
<evidence type="ECO:0000256" key="8">
    <source>
        <dbReference type="PIRSR" id="PIRSR001235-2"/>
    </source>
</evidence>
<feature type="binding site" evidence="8">
    <location>
        <position position="293"/>
    </location>
    <ligand>
        <name>allantoate</name>
        <dbReference type="ChEBI" id="CHEBI:17536"/>
    </ligand>
</feature>
<dbReference type="HOGENOM" id="CLU_024588_6_0_5"/>
<reference evidence="9 10" key="1">
    <citation type="submission" date="2013-07" db="EMBL/GenBank/DDBJ databases">
        <title>Completed genome of Sphingomonas sanxanigenens NX02.</title>
        <authorList>
            <person name="Ma T."/>
            <person name="Huang H."/>
            <person name="Wu M."/>
            <person name="Li X."/>
            <person name="Li G."/>
        </authorList>
    </citation>
    <scope>NUCLEOTIDE SEQUENCE [LARGE SCALE GENOMIC DNA]</scope>
    <source>
        <strain evidence="9 10">NX02</strain>
    </source>
</reference>
<proteinExistence type="inferred from homology"/>
<comment type="cofactor">
    <cofactor evidence="1">
        <name>Mn(2+)</name>
        <dbReference type="ChEBI" id="CHEBI:29035"/>
    </cofactor>
</comment>
<keyword evidence="6" id="KW-0464">Manganese</keyword>
<dbReference type="InterPro" id="IPR036264">
    <property type="entry name" value="Bact_exopeptidase_dim_dom"/>
</dbReference>
<evidence type="ECO:0000256" key="2">
    <source>
        <dbReference type="ARBA" id="ARBA00006153"/>
    </source>
</evidence>
<evidence type="ECO:0000256" key="3">
    <source>
        <dbReference type="ARBA" id="ARBA00011738"/>
    </source>
</evidence>
<dbReference type="GO" id="GO:0046872">
    <property type="term" value="F:metal ion binding"/>
    <property type="evidence" value="ECO:0007669"/>
    <property type="project" value="UniProtKB-KW"/>
</dbReference>
<evidence type="ECO:0000256" key="5">
    <source>
        <dbReference type="ARBA" id="ARBA00022801"/>
    </source>
</evidence>
<name>W0A6G8_9SPHN</name>
<dbReference type="Pfam" id="PF01546">
    <property type="entry name" value="Peptidase_M20"/>
    <property type="match status" value="1"/>
</dbReference>
<dbReference type="InterPro" id="IPR002933">
    <property type="entry name" value="Peptidase_M20"/>
</dbReference>
<feature type="binding site" evidence="8">
    <location>
        <position position="280"/>
    </location>
    <ligand>
        <name>allantoate</name>
        <dbReference type="ChEBI" id="CHEBI:17536"/>
    </ligand>
</feature>
<dbReference type="PIRSF" id="PIRSF001235">
    <property type="entry name" value="Amidase_carbamoylase"/>
    <property type="match status" value="1"/>
</dbReference>
<comment type="cofactor">
    <cofactor evidence="7">
        <name>Zn(2+)</name>
        <dbReference type="ChEBI" id="CHEBI:29105"/>
    </cofactor>
    <text evidence="7">Binds 2 Zn(2+) ions per subunit.</text>
</comment>
<protein>
    <recommendedName>
        <fullName evidence="11">Peptidase M20 dimerisation domain-containing protein</fullName>
    </recommendedName>
</protein>
<feature type="binding site" evidence="8">
    <location>
        <position position="220"/>
    </location>
    <ligand>
        <name>allantoate</name>
        <dbReference type="ChEBI" id="CHEBI:17536"/>
    </ligand>
</feature>
<dbReference type="PANTHER" id="PTHR32494:SF19">
    <property type="entry name" value="ALLANTOATE DEIMINASE-RELATED"/>
    <property type="match status" value="1"/>
</dbReference>
<dbReference type="STRING" id="1123269.NX02_01485"/>
<evidence type="ECO:0000256" key="1">
    <source>
        <dbReference type="ARBA" id="ARBA00001936"/>
    </source>
</evidence>
<feature type="binding site" evidence="7">
    <location>
        <position position="195"/>
    </location>
    <ligand>
        <name>Zn(2+)</name>
        <dbReference type="ChEBI" id="CHEBI:29105"/>
        <label>1</label>
    </ligand>
</feature>
<feature type="binding site" evidence="7">
    <location>
        <position position="84"/>
    </location>
    <ligand>
        <name>Zn(2+)</name>
        <dbReference type="ChEBI" id="CHEBI:29105"/>
        <label>1</label>
    </ligand>
</feature>
<evidence type="ECO:0000313" key="9">
    <source>
        <dbReference type="EMBL" id="AHE52062.1"/>
    </source>
</evidence>
<accession>W0A6G8</accession>
<evidence type="ECO:0000256" key="4">
    <source>
        <dbReference type="ARBA" id="ARBA00022723"/>
    </source>
</evidence>
<keyword evidence="5" id="KW-0378">Hydrolase</keyword>
<dbReference type="eggNOG" id="COG0624">
    <property type="taxonomic scope" value="Bacteria"/>
</dbReference>
<dbReference type="Gene3D" id="3.40.630.10">
    <property type="entry name" value="Zn peptidases"/>
    <property type="match status" value="1"/>
</dbReference>
<dbReference type="CDD" id="cd03884">
    <property type="entry name" value="M20_bAS"/>
    <property type="match status" value="1"/>
</dbReference>
<comment type="subunit">
    <text evidence="3">Homodimer.</text>
</comment>
<dbReference type="OrthoDB" id="9808195at2"/>
<evidence type="ECO:0000313" key="10">
    <source>
        <dbReference type="Proteomes" id="UP000018851"/>
    </source>
</evidence>